<gene>
    <name evidence="2" type="ORF">C8F04DRAFT_541994</name>
</gene>
<evidence type="ECO:0000313" key="3">
    <source>
        <dbReference type="Proteomes" id="UP001218188"/>
    </source>
</evidence>
<name>A0AAD6X1B0_9AGAR</name>
<dbReference type="InterPro" id="IPR001810">
    <property type="entry name" value="F-box_dom"/>
</dbReference>
<dbReference type="PROSITE" id="PS50181">
    <property type="entry name" value="FBOX"/>
    <property type="match status" value="1"/>
</dbReference>
<evidence type="ECO:0000259" key="1">
    <source>
        <dbReference type="PROSITE" id="PS50181"/>
    </source>
</evidence>
<dbReference type="AlphaFoldDB" id="A0AAD6X1B0"/>
<organism evidence="2 3">
    <name type="scientific">Mycena alexandri</name>
    <dbReference type="NCBI Taxonomy" id="1745969"/>
    <lineage>
        <taxon>Eukaryota</taxon>
        <taxon>Fungi</taxon>
        <taxon>Dikarya</taxon>
        <taxon>Basidiomycota</taxon>
        <taxon>Agaricomycotina</taxon>
        <taxon>Agaricomycetes</taxon>
        <taxon>Agaricomycetidae</taxon>
        <taxon>Agaricales</taxon>
        <taxon>Marasmiineae</taxon>
        <taxon>Mycenaceae</taxon>
        <taxon>Mycena</taxon>
    </lineage>
</organism>
<comment type="caution">
    <text evidence="2">The sequence shown here is derived from an EMBL/GenBank/DDBJ whole genome shotgun (WGS) entry which is preliminary data.</text>
</comment>
<reference evidence="2" key="1">
    <citation type="submission" date="2023-03" db="EMBL/GenBank/DDBJ databases">
        <title>Massive genome expansion in bonnet fungi (Mycena s.s.) driven by repeated elements and novel gene families across ecological guilds.</title>
        <authorList>
            <consortium name="Lawrence Berkeley National Laboratory"/>
            <person name="Harder C.B."/>
            <person name="Miyauchi S."/>
            <person name="Viragh M."/>
            <person name="Kuo A."/>
            <person name="Thoen E."/>
            <person name="Andreopoulos B."/>
            <person name="Lu D."/>
            <person name="Skrede I."/>
            <person name="Drula E."/>
            <person name="Henrissat B."/>
            <person name="Morin E."/>
            <person name="Kohler A."/>
            <person name="Barry K."/>
            <person name="LaButti K."/>
            <person name="Morin E."/>
            <person name="Salamov A."/>
            <person name="Lipzen A."/>
            <person name="Mereny Z."/>
            <person name="Hegedus B."/>
            <person name="Baldrian P."/>
            <person name="Stursova M."/>
            <person name="Weitz H."/>
            <person name="Taylor A."/>
            <person name="Grigoriev I.V."/>
            <person name="Nagy L.G."/>
            <person name="Martin F."/>
            <person name="Kauserud H."/>
        </authorList>
    </citation>
    <scope>NUCLEOTIDE SEQUENCE</scope>
    <source>
        <strain evidence="2">CBHHK200</strain>
    </source>
</reference>
<proteinExistence type="predicted"/>
<sequence length="370" mass="40957">MSNLPQELIDAILEDVPDSSLAACSLTATSFVVASQRRLFRRMTLSDLPAYERVIRVLVASPHLAQYVRALGLDIRDIPNDSTLIKSIIVPLTKIEYLSIWGGTGATWPDLGQNPWLIDVLSRTTVKFLALERLSGVPSSLIAQAFSSCDEVSLSNVLLSDNGSDGFSAHGAISHFHVPEDVYSTVLPFVLDPKRVGSLHRLRGLSITSLGLDQSITTFLIACSRTLEHLTIRFPPTRLPALPALKVLEIQLQPFFMKSTSVLSAISDSIASSSHLEVLMLSLEERSIRSKSWAERDLSAYAALDSTFIDPDKPHLREIHFCLRWVGVERFPKFIAFIQANFPRTFEAGMMKASHRAAVENPMDRFATVV</sequence>
<keyword evidence="3" id="KW-1185">Reference proteome</keyword>
<dbReference type="Gene3D" id="3.80.10.10">
    <property type="entry name" value="Ribonuclease Inhibitor"/>
    <property type="match status" value="1"/>
</dbReference>
<dbReference type="Proteomes" id="UP001218188">
    <property type="component" value="Unassembled WGS sequence"/>
</dbReference>
<dbReference type="InterPro" id="IPR032675">
    <property type="entry name" value="LRR_dom_sf"/>
</dbReference>
<dbReference type="EMBL" id="JARJCM010000052">
    <property type="protein sequence ID" value="KAJ7035213.1"/>
    <property type="molecule type" value="Genomic_DNA"/>
</dbReference>
<feature type="domain" description="F-box" evidence="1">
    <location>
        <begin position="1"/>
        <end position="43"/>
    </location>
</feature>
<accession>A0AAD6X1B0</accession>
<evidence type="ECO:0000313" key="2">
    <source>
        <dbReference type="EMBL" id="KAJ7035213.1"/>
    </source>
</evidence>
<protein>
    <recommendedName>
        <fullName evidence="1">F-box domain-containing protein</fullName>
    </recommendedName>
</protein>
<dbReference type="SUPFAM" id="SSF52047">
    <property type="entry name" value="RNI-like"/>
    <property type="match status" value="1"/>
</dbReference>